<reference evidence="2 3" key="1">
    <citation type="submission" date="2019-06" db="EMBL/GenBank/DDBJ databases">
        <title>Sequencing the genomes of 1000 actinobacteria strains.</title>
        <authorList>
            <person name="Klenk H.-P."/>
        </authorList>
    </citation>
    <scope>NUCLEOTIDE SEQUENCE [LARGE SCALE GENOMIC DNA]</scope>
    <source>
        <strain evidence="2 3">DSM 21947</strain>
    </source>
</reference>
<protein>
    <submittedName>
        <fullName evidence="2">Transposase-like protein</fullName>
    </submittedName>
</protein>
<dbReference type="GO" id="GO:0004803">
    <property type="term" value="F:transposase activity"/>
    <property type="evidence" value="ECO:0007669"/>
    <property type="project" value="InterPro"/>
</dbReference>
<feature type="coiled-coil region" evidence="1">
    <location>
        <begin position="55"/>
        <end position="82"/>
    </location>
</feature>
<sequence>MPRPYPAEFRARAVALMRAGKPIATTAAALGVSQSCLHNWIRQDQVDRGDLPGVTTSESAELRRARKRIRQLELEVEILTKASHFLAEDEPHPKGFTR</sequence>
<gene>
    <name evidence="2" type="ORF">FB472_2367</name>
</gene>
<dbReference type="AlphaFoldDB" id="A0A8H2KCK3"/>
<dbReference type="InterPro" id="IPR009057">
    <property type="entry name" value="Homeodomain-like_sf"/>
</dbReference>
<dbReference type="Proteomes" id="UP000316560">
    <property type="component" value="Unassembled WGS sequence"/>
</dbReference>
<comment type="caution">
    <text evidence="2">The sequence shown here is derived from an EMBL/GenBank/DDBJ whole genome shotgun (WGS) entry which is preliminary data.</text>
</comment>
<dbReference type="GO" id="GO:0006313">
    <property type="term" value="P:DNA transposition"/>
    <property type="evidence" value="ECO:0007669"/>
    <property type="project" value="InterPro"/>
</dbReference>
<evidence type="ECO:0000313" key="2">
    <source>
        <dbReference type="EMBL" id="TQO20716.1"/>
    </source>
</evidence>
<dbReference type="Gene3D" id="1.10.10.60">
    <property type="entry name" value="Homeodomain-like"/>
    <property type="match status" value="1"/>
</dbReference>
<name>A0A8H2KCK3_9MICO</name>
<keyword evidence="3" id="KW-1185">Reference proteome</keyword>
<accession>A0A8H2KCK3</accession>
<dbReference type="InterPro" id="IPR002514">
    <property type="entry name" value="Transposase_8"/>
</dbReference>
<dbReference type="PANTHER" id="PTHR33215:SF13">
    <property type="entry name" value="PROTEIN DISTAL ANTENNA"/>
    <property type="match status" value="1"/>
</dbReference>
<dbReference type="SUPFAM" id="SSF46689">
    <property type="entry name" value="Homeodomain-like"/>
    <property type="match status" value="1"/>
</dbReference>
<dbReference type="InterPro" id="IPR051839">
    <property type="entry name" value="RD_transcriptional_regulator"/>
</dbReference>
<dbReference type="PANTHER" id="PTHR33215">
    <property type="entry name" value="PROTEIN DISTAL ANTENNA"/>
    <property type="match status" value="1"/>
</dbReference>
<dbReference type="Pfam" id="PF01527">
    <property type="entry name" value="HTH_Tnp_1"/>
    <property type="match status" value="1"/>
</dbReference>
<dbReference type="GO" id="GO:0003677">
    <property type="term" value="F:DNA binding"/>
    <property type="evidence" value="ECO:0007669"/>
    <property type="project" value="InterPro"/>
</dbReference>
<dbReference type="EMBL" id="VFRA01000001">
    <property type="protein sequence ID" value="TQO20716.1"/>
    <property type="molecule type" value="Genomic_DNA"/>
</dbReference>
<evidence type="ECO:0000313" key="3">
    <source>
        <dbReference type="Proteomes" id="UP000316560"/>
    </source>
</evidence>
<keyword evidence="1" id="KW-0175">Coiled coil</keyword>
<proteinExistence type="predicted"/>
<organism evidence="2 3">
    <name type="scientific">Rhodoglobus vestalii</name>
    <dbReference type="NCBI Taxonomy" id="193384"/>
    <lineage>
        <taxon>Bacteria</taxon>
        <taxon>Bacillati</taxon>
        <taxon>Actinomycetota</taxon>
        <taxon>Actinomycetes</taxon>
        <taxon>Micrococcales</taxon>
        <taxon>Microbacteriaceae</taxon>
        <taxon>Rhodoglobus</taxon>
    </lineage>
</organism>
<evidence type="ECO:0000256" key="1">
    <source>
        <dbReference type="SAM" id="Coils"/>
    </source>
</evidence>